<organism evidence="2 3">
    <name type="scientific">Pycnococcus provasolii</name>
    <dbReference type="NCBI Taxonomy" id="41880"/>
    <lineage>
        <taxon>Eukaryota</taxon>
        <taxon>Viridiplantae</taxon>
        <taxon>Chlorophyta</taxon>
        <taxon>Pseudoscourfieldiophyceae</taxon>
        <taxon>Pseudoscourfieldiales</taxon>
        <taxon>Pycnococcaceae</taxon>
        <taxon>Pycnococcus</taxon>
    </lineage>
</organism>
<feature type="compositionally biased region" description="Basic residues" evidence="1">
    <location>
        <begin position="34"/>
        <end position="52"/>
    </location>
</feature>
<reference evidence="2" key="1">
    <citation type="submission" date="2020-10" db="EMBL/GenBank/DDBJ databases">
        <title>Unveiling of a novel bifunctional photoreceptor, Dualchrome1, isolated from a cosmopolitan green alga.</title>
        <authorList>
            <person name="Suzuki S."/>
            <person name="Kawachi M."/>
        </authorList>
    </citation>
    <scope>NUCLEOTIDE SEQUENCE</scope>
    <source>
        <strain evidence="2">NIES 2893</strain>
    </source>
</reference>
<dbReference type="OrthoDB" id="439127at2759"/>
<gene>
    <name evidence="2" type="ORF">PPROV_000204000</name>
</gene>
<protein>
    <recommendedName>
        <fullName evidence="4">PDZ domain-containing protein</fullName>
    </recommendedName>
</protein>
<dbReference type="EMBL" id="BNJQ01000005">
    <property type="protein sequence ID" value="GHP03285.1"/>
    <property type="molecule type" value="Genomic_DNA"/>
</dbReference>
<feature type="region of interest" description="Disordered" evidence="1">
    <location>
        <begin position="68"/>
        <end position="90"/>
    </location>
</feature>
<evidence type="ECO:0000256" key="1">
    <source>
        <dbReference type="SAM" id="MobiDB-lite"/>
    </source>
</evidence>
<evidence type="ECO:0000313" key="2">
    <source>
        <dbReference type="EMBL" id="GHP03285.1"/>
    </source>
</evidence>
<sequence>MVAMPSMMVSASHYSCYPKRLNIHASSSSLIQGRRSHHRSRHLHHHHHHHARYTSSCQCASSQEGVSIETSPATTSQSSSSSSGGGGRRYKVSLKRPLGLVLEENTSTKRIYVADIVEESNAEGKVQVGSTLISTSAIVYGKTSDYGGVSVRSGEQKVTLAVTGETFDTVMAAIGTHVSNMEVDMEFEAPDSDECADEY</sequence>
<evidence type="ECO:0000313" key="3">
    <source>
        <dbReference type="Proteomes" id="UP000660262"/>
    </source>
</evidence>
<dbReference type="AlphaFoldDB" id="A0A830H8F9"/>
<keyword evidence="3" id="KW-1185">Reference proteome</keyword>
<dbReference type="Proteomes" id="UP000660262">
    <property type="component" value="Unassembled WGS sequence"/>
</dbReference>
<feature type="region of interest" description="Disordered" evidence="1">
    <location>
        <begin position="28"/>
        <end position="56"/>
    </location>
</feature>
<accession>A0A830H8F9</accession>
<name>A0A830H8F9_9CHLO</name>
<evidence type="ECO:0008006" key="4">
    <source>
        <dbReference type="Google" id="ProtNLM"/>
    </source>
</evidence>
<comment type="caution">
    <text evidence="2">The sequence shown here is derived from an EMBL/GenBank/DDBJ whole genome shotgun (WGS) entry which is preliminary data.</text>
</comment>
<proteinExistence type="predicted"/>